<proteinExistence type="predicted"/>
<name>A0ACC2HW64_9PLEO</name>
<sequence length="338" mass="37225">MVANALGSFSSIKKLWQRLKATLMTGGDGDSTKEAGVDTSNGLSTSRVDTLTRDLSALCLAELFYLGYMLHICKSHDFVDRGASEPSYSNVILAVLGLGQIWVRPCMPSLTPPPNALPLPPNALPPPPNCLTSPPDSDGPPYVDFDEVKHCEDAAAIGDLDGVKKYAQQVLGNAAIPHIRLNGPLSRAAESDQAHIVRYFLHLRFSQLMLPVETAVRSQAIQTLEVLLEYGWDINAPLSPWEPPPFWIPIATSNRKLIDWFLRHGANPNARCDSDYTPMSEAMLSAHIGELELVKLLLEAGADPRKLDTQNKRPIFWAKMYGYEEVALVLAQKERELS</sequence>
<gene>
    <name evidence="1" type="ORF">OPT61_g9028</name>
</gene>
<keyword evidence="2" id="KW-1185">Reference proteome</keyword>
<comment type="caution">
    <text evidence="1">The sequence shown here is derived from an EMBL/GenBank/DDBJ whole genome shotgun (WGS) entry which is preliminary data.</text>
</comment>
<reference evidence="1" key="1">
    <citation type="submission" date="2022-11" db="EMBL/GenBank/DDBJ databases">
        <title>Genome Sequence of Boeremia exigua.</title>
        <authorList>
            <person name="Buettner E."/>
        </authorList>
    </citation>
    <scope>NUCLEOTIDE SEQUENCE</scope>
    <source>
        <strain evidence="1">CU02</strain>
    </source>
</reference>
<accession>A0ACC2HW64</accession>
<dbReference type="EMBL" id="JAPHNI010000982">
    <property type="protein sequence ID" value="KAJ8107201.1"/>
    <property type="molecule type" value="Genomic_DNA"/>
</dbReference>
<protein>
    <submittedName>
        <fullName evidence="1">Uncharacterized protein</fullName>
    </submittedName>
</protein>
<dbReference type="Proteomes" id="UP001153331">
    <property type="component" value="Unassembled WGS sequence"/>
</dbReference>
<evidence type="ECO:0000313" key="2">
    <source>
        <dbReference type="Proteomes" id="UP001153331"/>
    </source>
</evidence>
<evidence type="ECO:0000313" key="1">
    <source>
        <dbReference type="EMBL" id="KAJ8107201.1"/>
    </source>
</evidence>
<organism evidence="1 2">
    <name type="scientific">Boeremia exigua</name>
    <dbReference type="NCBI Taxonomy" id="749465"/>
    <lineage>
        <taxon>Eukaryota</taxon>
        <taxon>Fungi</taxon>
        <taxon>Dikarya</taxon>
        <taxon>Ascomycota</taxon>
        <taxon>Pezizomycotina</taxon>
        <taxon>Dothideomycetes</taxon>
        <taxon>Pleosporomycetidae</taxon>
        <taxon>Pleosporales</taxon>
        <taxon>Pleosporineae</taxon>
        <taxon>Didymellaceae</taxon>
        <taxon>Boeremia</taxon>
    </lineage>
</organism>